<organism evidence="1">
    <name type="scientific">viral metagenome</name>
    <dbReference type="NCBI Taxonomy" id="1070528"/>
    <lineage>
        <taxon>unclassified sequences</taxon>
        <taxon>metagenomes</taxon>
        <taxon>organismal metagenomes</taxon>
    </lineage>
</organism>
<dbReference type="EMBL" id="MT144580">
    <property type="protein sequence ID" value="QJA55237.1"/>
    <property type="molecule type" value="Genomic_DNA"/>
</dbReference>
<reference evidence="1" key="1">
    <citation type="submission" date="2020-03" db="EMBL/GenBank/DDBJ databases">
        <title>The deep terrestrial virosphere.</title>
        <authorList>
            <person name="Holmfeldt K."/>
            <person name="Nilsson E."/>
            <person name="Simone D."/>
            <person name="Lopez-Fernandez M."/>
            <person name="Wu X."/>
            <person name="de Brujin I."/>
            <person name="Lundin D."/>
            <person name="Andersson A."/>
            <person name="Bertilsson S."/>
            <person name="Dopson M."/>
        </authorList>
    </citation>
    <scope>NUCLEOTIDE SEQUENCE</scope>
    <source>
        <strain evidence="1">TM448A07775</strain>
    </source>
</reference>
<proteinExistence type="predicted"/>
<sequence>MERLFKVSSEDWKTEKIFKCLRAAEAYRYEKYGHAGYIIEYDQNGEVANHS</sequence>
<accession>A0A6H2A6K6</accession>
<name>A0A6H2A6K6_9ZZZZ</name>
<protein>
    <submittedName>
        <fullName evidence="1">Uncharacterized protein</fullName>
    </submittedName>
</protein>
<gene>
    <name evidence="1" type="ORF">TM448A07775_0004</name>
</gene>
<dbReference type="AlphaFoldDB" id="A0A6H2A6K6"/>
<evidence type="ECO:0000313" key="1">
    <source>
        <dbReference type="EMBL" id="QJA55237.1"/>
    </source>
</evidence>